<evidence type="ECO:0000313" key="2">
    <source>
        <dbReference type="Proteomes" id="UP000475862"/>
    </source>
</evidence>
<accession>A0A6G0U0X1</accession>
<name>A0A6G0U0X1_APHGL</name>
<dbReference type="Proteomes" id="UP000475862">
    <property type="component" value="Unassembled WGS sequence"/>
</dbReference>
<protein>
    <submittedName>
        <fullName evidence="1">Uncharacterized protein</fullName>
    </submittedName>
</protein>
<gene>
    <name evidence="1" type="ORF">AGLY_002672</name>
</gene>
<reference evidence="1 2" key="1">
    <citation type="submission" date="2019-08" db="EMBL/GenBank/DDBJ databases">
        <title>The genome of the soybean aphid Biotype 1, its phylome, world population structure and adaptation to the North American continent.</title>
        <authorList>
            <person name="Giordano R."/>
            <person name="Donthu R.K."/>
            <person name="Hernandez A.G."/>
            <person name="Wright C.L."/>
            <person name="Zimin A.V."/>
        </authorList>
    </citation>
    <scope>NUCLEOTIDE SEQUENCE [LARGE SCALE GENOMIC DNA]</scope>
    <source>
        <tissue evidence="1">Whole aphids</tissue>
    </source>
</reference>
<comment type="caution">
    <text evidence="1">The sequence shown here is derived from an EMBL/GenBank/DDBJ whole genome shotgun (WGS) entry which is preliminary data.</text>
</comment>
<evidence type="ECO:0000313" key="1">
    <source>
        <dbReference type="EMBL" id="KAE9542761.1"/>
    </source>
</evidence>
<dbReference type="AlphaFoldDB" id="A0A6G0U0X1"/>
<sequence>QLTTVNNPSSTCLRATSGTRAINLPSLSYRISNYNVYTLYRPVARPHFQVGQREQRLGLGDNALRRGYGPFTVVSPVGGIIVDFLVGLLSGSGEVLLQISFLMEVLLHQYKKKYKCPISKGSSVSIATSTIIPTISHFSLCNNHPFSNVTVRNNTAVVITVIEKHIIIPLNTKLHFIWHSIWI</sequence>
<feature type="non-terminal residue" evidence="1">
    <location>
        <position position="1"/>
    </location>
</feature>
<organism evidence="1 2">
    <name type="scientific">Aphis glycines</name>
    <name type="common">Soybean aphid</name>
    <dbReference type="NCBI Taxonomy" id="307491"/>
    <lineage>
        <taxon>Eukaryota</taxon>
        <taxon>Metazoa</taxon>
        <taxon>Ecdysozoa</taxon>
        <taxon>Arthropoda</taxon>
        <taxon>Hexapoda</taxon>
        <taxon>Insecta</taxon>
        <taxon>Pterygota</taxon>
        <taxon>Neoptera</taxon>
        <taxon>Paraneoptera</taxon>
        <taxon>Hemiptera</taxon>
        <taxon>Sternorrhyncha</taxon>
        <taxon>Aphidomorpha</taxon>
        <taxon>Aphidoidea</taxon>
        <taxon>Aphididae</taxon>
        <taxon>Aphidini</taxon>
        <taxon>Aphis</taxon>
        <taxon>Aphis</taxon>
    </lineage>
</organism>
<keyword evidence="2" id="KW-1185">Reference proteome</keyword>
<dbReference type="EMBL" id="VYZN01000009">
    <property type="protein sequence ID" value="KAE9542761.1"/>
    <property type="molecule type" value="Genomic_DNA"/>
</dbReference>
<proteinExistence type="predicted"/>